<dbReference type="InterPro" id="IPR004358">
    <property type="entry name" value="Sig_transdc_His_kin-like_C"/>
</dbReference>
<feature type="domain" description="Histidine kinase" evidence="10">
    <location>
        <begin position="688"/>
        <end position="917"/>
    </location>
</feature>
<evidence type="ECO:0000256" key="9">
    <source>
        <dbReference type="SAM" id="Coils"/>
    </source>
</evidence>
<dbReference type="Pfam" id="PF02518">
    <property type="entry name" value="HATPase_c"/>
    <property type="match status" value="1"/>
</dbReference>
<dbReference type="Pfam" id="PF00072">
    <property type="entry name" value="Response_reg"/>
    <property type="match status" value="2"/>
</dbReference>
<sequence length="1168" mass="132439">MIQSLDSYINNGFTANILVVDDDINNLRLLTEVLSKRGYEVRPIRDERMVPAAIQAKQPDLILLDIMMPYIDGYEICSHLKANEKTRHIPVIFLSALHEAIDKVKAFSIGGVDYITKPFQTEEVIARIENQLHICRLQKQIIEQNERLKQEIKERELMAEKLRSSQAEMRGFFEAMADIVLIVDPDGKTIKVAPTKPEKLYPPGSDIIGKTVELLYKESSVMFRSRIRESLHLQQIVNCEYSLRVGREEVWFSASIAPISENTAAWVARDITDRKKAEAALSTSEERLHLALEGSNLGLWDWNLRTGEIYRDRAWNEMLGYQDTEIANNLKGFESLLHPEDVVLMQKVLDAYIQGENSCYKVEFRMRSKSGEWKWILCRGKISERDSSGQPVRITGTHKDISQQKALEQELALREARLNAFFKCAPVGMNIIDSELRYVQINEHFAQINGIPAGEHIGKNIRELLPQIAPTVEPLYQQVLATGEPILNLEITGEIPSQPGIMRHWVVSYFPIALNDSTPSNVGSVIVEITDRKRAELELQLAKERLELVLRASQDGFWDWDLVTGEIYFSPRFKEMLGYSDDEFPNDISAWANAIFEADRIAALKLVEDYNCDRIPQFLATQRFYHKNGSTVYILSRAIHLKDANGIPIRMIGAHTDITNLKQAEEALQKAVLAADAANRAKSEFLASMSHELRTPLNAILGFSQIMSKDNSICGENQKNLAIINRAGEHLLALIDDILEVSKIEAGRTNFNESSFDLIQMLNSLEQMLQLKAASKGLQLIFECSPNIPQYVTTDQGKLRQVLLNLLGNAIKFTEVGSVKMRVYVSSIASEITTENEAKKLNLHFEVIDTGPGIFPEEIHLLFEAFQQTETGRKSQQGTGLGLPISQKYVQLMGGKIRVNSNPGQGSVFAFDIQIGLAVPELVQTLKQYRKIIHLASEQPEYRILIVDDVAESRLLLNKILVSIGFSVRESENGKEAVQCYKEWQPHLILMDIRMPVMDGYEATRQIRSEEQKRLNFAEISGDSVPPFPRTIVLALTASVFEEQRKNILAVGCDDFIRKPFQTEDLLEKIGQYLGVEYEWESENKEAECSQKTSEKVPEAELQNLLSQMPQDWIIRLHDAASECSDDMVLELLEEIPAENIDLENAIRDLADNFLFTQIIRLAEECME</sequence>
<dbReference type="PROSITE" id="PS50110">
    <property type="entry name" value="RESPONSE_REGULATORY"/>
    <property type="match status" value="2"/>
</dbReference>
<feature type="domain" description="Response regulatory" evidence="11">
    <location>
        <begin position="943"/>
        <end position="1074"/>
    </location>
</feature>
<dbReference type="InterPro" id="IPR000700">
    <property type="entry name" value="PAS-assoc_C"/>
</dbReference>
<evidence type="ECO:0000256" key="6">
    <source>
        <dbReference type="ARBA" id="ARBA00023012"/>
    </source>
</evidence>
<evidence type="ECO:0000256" key="3">
    <source>
        <dbReference type="ARBA" id="ARBA00012438"/>
    </source>
</evidence>
<dbReference type="Proteomes" id="UP000641646">
    <property type="component" value="Unassembled WGS sequence"/>
</dbReference>
<dbReference type="PRINTS" id="PR00344">
    <property type="entry name" value="BCTRLSENSOR"/>
</dbReference>
<feature type="domain" description="Response regulatory" evidence="11">
    <location>
        <begin position="16"/>
        <end position="132"/>
    </location>
</feature>
<dbReference type="SMART" id="SM00091">
    <property type="entry name" value="PAS"/>
    <property type="match status" value="4"/>
</dbReference>
<comment type="similarity">
    <text evidence="2">In the N-terminal section; belongs to the phytochrome family.</text>
</comment>
<dbReference type="PROSITE" id="PS50109">
    <property type="entry name" value="HIS_KIN"/>
    <property type="match status" value="1"/>
</dbReference>
<dbReference type="PANTHER" id="PTHR45339">
    <property type="entry name" value="HYBRID SIGNAL TRANSDUCTION HISTIDINE KINASE J"/>
    <property type="match status" value="1"/>
</dbReference>
<evidence type="ECO:0000259" key="13">
    <source>
        <dbReference type="PROSITE" id="PS50113"/>
    </source>
</evidence>
<dbReference type="InterPro" id="IPR000014">
    <property type="entry name" value="PAS"/>
</dbReference>
<evidence type="ECO:0000313" key="15">
    <source>
        <dbReference type="Proteomes" id="UP000641646"/>
    </source>
</evidence>
<dbReference type="FunFam" id="3.30.565.10:FF:000010">
    <property type="entry name" value="Sensor histidine kinase RcsC"/>
    <property type="match status" value="1"/>
</dbReference>
<dbReference type="CDD" id="cd19920">
    <property type="entry name" value="REC_PA4781-like"/>
    <property type="match status" value="1"/>
</dbReference>
<evidence type="ECO:0000256" key="7">
    <source>
        <dbReference type="ARBA" id="ARBA00074306"/>
    </source>
</evidence>
<dbReference type="CDD" id="cd16922">
    <property type="entry name" value="HATPase_EvgS-ArcB-TorS-like"/>
    <property type="match status" value="1"/>
</dbReference>
<dbReference type="NCBIfam" id="TIGR00229">
    <property type="entry name" value="sensory_box"/>
    <property type="match status" value="4"/>
</dbReference>
<dbReference type="CDD" id="cd17546">
    <property type="entry name" value="REC_hyHK_CKI1_RcsC-like"/>
    <property type="match status" value="1"/>
</dbReference>
<dbReference type="Pfam" id="PF08447">
    <property type="entry name" value="PAS_3"/>
    <property type="match status" value="2"/>
</dbReference>
<dbReference type="EMBL" id="JACJPW010000016">
    <property type="protein sequence ID" value="MBD2181131.1"/>
    <property type="molecule type" value="Genomic_DNA"/>
</dbReference>
<dbReference type="Gene3D" id="1.10.287.130">
    <property type="match status" value="1"/>
</dbReference>
<evidence type="ECO:0000259" key="12">
    <source>
        <dbReference type="PROSITE" id="PS50112"/>
    </source>
</evidence>
<dbReference type="CDD" id="cd00130">
    <property type="entry name" value="PAS"/>
    <property type="match status" value="4"/>
</dbReference>
<keyword evidence="9" id="KW-0175">Coiled coil</keyword>
<organism evidence="14 15">
    <name type="scientific">Aerosakkonema funiforme FACHB-1375</name>
    <dbReference type="NCBI Taxonomy" id="2949571"/>
    <lineage>
        <taxon>Bacteria</taxon>
        <taxon>Bacillati</taxon>
        <taxon>Cyanobacteriota</taxon>
        <taxon>Cyanophyceae</taxon>
        <taxon>Oscillatoriophycideae</taxon>
        <taxon>Aerosakkonematales</taxon>
        <taxon>Aerosakkonemataceae</taxon>
        <taxon>Aerosakkonema</taxon>
    </lineage>
</organism>
<feature type="domain" description="PAS" evidence="12">
    <location>
        <begin position="542"/>
        <end position="584"/>
    </location>
</feature>
<feature type="domain" description="PAS" evidence="12">
    <location>
        <begin position="414"/>
        <end position="483"/>
    </location>
</feature>
<dbReference type="RefSeq" id="WP_190463894.1">
    <property type="nucleotide sequence ID" value="NZ_JACJPW010000016.1"/>
</dbReference>
<dbReference type="PANTHER" id="PTHR45339:SF1">
    <property type="entry name" value="HYBRID SIGNAL TRANSDUCTION HISTIDINE KINASE J"/>
    <property type="match status" value="1"/>
</dbReference>
<dbReference type="SUPFAM" id="SSF55785">
    <property type="entry name" value="PYP-like sensor domain (PAS domain)"/>
    <property type="match status" value="4"/>
</dbReference>
<dbReference type="SUPFAM" id="SSF47384">
    <property type="entry name" value="Homodimeric domain of signal transducing histidine kinase"/>
    <property type="match status" value="1"/>
</dbReference>
<comment type="caution">
    <text evidence="14">The sequence shown here is derived from an EMBL/GenBank/DDBJ whole genome shotgun (WGS) entry which is preliminary data.</text>
</comment>
<reference evidence="14" key="1">
    <citation type="journal article" date="2015" name="ISME J.">
        <title>Draft Genome Sequence of Streptomyces incarnatus NRRL8089, which Produces the Nucleoside Antibiotic Sinefungin.</title>
        <authorList>
            <person name="Oshima K."/>
            <person name="Hattori M."/>
            <person name="Shimizu H."/>
            <person name="Fukuda K."/>
            <person name="Nemoto M."/>
            <person name="Inagaki K."/>
            <person name="Tamura T."/>
        </authorList>
    </citation>
    <scope>NUCLEOTIDE SEQUENCE</scope>
    <source>
        <strain evidence="14">FACHB-1375</strain>
    </source>
</reference>
<keyword evidence="5" id="KW-0418">Kinase</keyword>
<gene>
    <name evidence="14" type="ORF">H6G03_08460</name>
</gene>
<dbReference type="SUPFAM" id="SSF52172">
    <property type="entry name" value="CheY-like"/>
    <property type="match status" value="2"/>
</dbReference>
<dbReference type="Pfam" id="PF00512">
    <property type="entry name" value="HisKA"/>
    <property type="match status" value="1"/>
</dbReference>
<dbReference type="SMART" id="SM00086">
    <property type="entry name" value="PAC"/>
    <property type="match status" value="3"/>
</dbReference>
<proteinExistence type="inferred from homology"/>
<dbReference type="GO" id="GO:0000155">
    <property type="term" value="F:phosphorelay sensor kinase activity"/>
    <property type="evidence" value="ECO:0007669"/>
    <property type="project" value="InterPro"/>
</dbReference>
<evidence type="ECO:0000256" key="1">
    <source>
        <dbReference type="ARBA" id="ARBA00000085"/>
    </source>
</evidence>
<dbReference type="InterPro" id="IPR005467">
    <property type="entry name" value="His_kinase_dom"/>
</dbReference>
<feature type="domain" description="PAS" evidence="12">
    <location>
        <begin position="165"/>
        <end position="234"/>
    </location>
</feature>
<evidence type="ECO:0000313" key="14">
    <source>
        <dbReference type="EMBL" id="MBD2181131.1"/>
    </source>
</evidence>
<feature type="coiled-coil region" evidence="9">
    <location>
        <begin position="138"/>
        <end position="168"/>
    </location>
</feature>
<name>A0A926ZHT9_9CYAN</name>
<protein>
    <recommendedName>
        <fullName evidence="7">Circadian input-output histidine kinase CikA</fullName>
        <ecNumber evidence="3">2.7.13.3</ecNumber>
    </recommendedName>
</protein>
<dbReference type="SUPFAM" id="SSF55874">
    <property type="entry name" value="ATPase domain of HSP90 chaperone/DNA topoisomerase II/histidine kinase"/>
    <property type="match status" value="1"/>
</dbReference>
<dbReference type="InterPro" id="IPR036890">
    <property type="entry name" value="HATPase_C_sf"/>
</dbReference>
<keyword evidence="6" id="KW-0902">Two-component regulatory system</keyword>
<dbReference type="Gene3D" id="3.40.50.2300">
    <property type="match status" value="2"/>
</dbReference>
<keyword evidence="5" id="KW-0808">Transferase</keyword>
<evidence type="ECO:0000259" key="11">
    <source>
        <dbReference type="PROSITE" id="PS50110"/>
    </source>
</evidence>
<evidence type="ECO:0000256" key="8">
    <source>
        <dbReference type="PROSITE-ProRule" id="PRU00169"/>
    </source>
</evidence>
<comment type="catalytic activity">
    <reaction evidence="1">
        <text>ATP + protein L-histidine = ADP + protein N-phospho-L-histidine.</text>
        <dbReference type="EC" id="2.7.13.3"/>
    </reaction>
</comment>
<dbReference type="PROSITE" id="PS50112">
    <property type="entry name" value="PAS"/>
    <property type="match status" value="4"/>
</dbReference>
<dbReference type="SMART" id="SM00388">
    <property type="entry name" value="HisKA"/>
    <property type="match status" value="1"/>
</dbReference>
<dbReference type="Gene3D" id="3.30.450.20">
    <property type="entry name" value="PAS domain"/>
    <property type="match status" value="4"/>
</dbReference>
<feature type="domain" description="PAC" evidence="13">
    <location>
        <begin position="618"/>
        <end position="670"/>
    </location>
</feature>
<dbReference type="InterPro" id="IPR013656">
    <property type="entry name" value="PAS_4"/>
</dbReference>
<evidence type="ECO:0000256" key="2">
    <source>
        <dbReference type="ARBA" id="ARBA00006402"/>
    </source>
</evidence>
<dbReference type="CDD" id="cd00082">
    <property type="entry name" value="HisKA"/>
    <property type="match status" value="1"/>
</dbReference>
<reference evidence="14" key="2">
    <citation type="submission" date="2020-08" db="EMBL/GenBank/DDBJ databases">
        <authorList>
            <person name="Chen M."/>
            <person name="Teng W."/>
            <person name="Zhao L."/>
            <person name="Hu C."/>
            <person name="Zhou Y."/>
            <person name="Han B."/>
            <person name="Song L."/>
            <person name="Shu W."/>
        </authorList>
    </citation>
    <scope>NUCLEOTIDE SEQUENCE</scope>
    <source>
        <strain evidence="14">FACHB-1375</strain>
    </source>
</reference>
<feature type="domain" description="PAS" evidence="12">
    <location>
        <begin position="284"/>
        <end position="356"/>
    </location>
</feature>
<dbReference type="PROSITE" id="PS50113">
    <property type="entry name" value="PAC"/>
    <property type="match status" value="2"/>
</dbReference>
<accession>A0A926ZHT9</accession>
<dbReference type="InterPro" id="IPR013655">
    <property type="entry name" value="PAS_fold_3"/>
</dbReference>
<dbReference type="InterPro" id="IPR001610">
    <property type="entry name" value="PAC"/>
</dbReference>
<evidence type="ECO:0000259" key="10">
    <source>
        <dbReference type="PROSITE" id="PS50109"/>
    </source>
</evidence>
<dbReference type="InterPro" id="IPR011006">
    <property type="entry name" value="CheY-like_superfamily"/>
</dbReference>
<dbReference type="Gene3D" id="3.30.565.10">
    <property type="entry name" value="Histidine kinase-like ATPase, C-terminal domain"/>
    <property type="match status" value="1"/>
</dbReference>
<feature type="domain" description="PAC" evidence="13">
    <location>
        <begin position="360"/>
        <end position="413"/>
    </location>
</feature>
<evidence type="ECO:0000256" key="4">
    <source>
        <dbReference type="ARBA" id="ARBA00022553"/>
    </source>
</evidence>
<keyword evidence="15" id="KW-1185">Reference proteome</keyword>
<dbReference type="InterPro" id="IPR035965">
    <property type="entry name" value="PAS-like_dom_sf"/>
</dbReference>
<dbReference type="InterPro" id="IPR003594">
    <property type="entry name" value="HATPase_dom"/>
</dbReference>
<keyword evidence="4 8" id="KW-0597">Phosphoprotein</keyword>
<feature type="modified residue" description="4-aspartylphosphate" evidence="8">
    <location>
        <position position="65"/>
    </location>
</feature>
<dbReference type="InterPro" id="IPR003661">
    <property type="entry name" value="HisK_dim/P_dom"/>
</dbReference>
<dbReference type="AlphaFoldDB" id="A0A926ZHT9"/>
<dbReference type="SMART" id="SM00448">
    <property type="entry name" value="REC"/>
    <property type="match status" value="2"/>
</dbReference>
<dbReference type="InterPro" id="IPR036097">
    <property type="entry name" value="HisK_dim/P_sf"/>
</dbReference>
<dbReference type="InterPro" id="IPR001789">
    <property type="entry name" value="Sig_transdc_resp-reg_receiver"/>
</dbReference>
<dbReference type="SMART" id="SM00387">
    <property type="entry name" value="HATPase_c"/>
    <property type="match status" value="1"/>
</dbReference>
<evidence type="ECO:0000256" key="5">
    <source>
        <dbReference type="ARBA" id="ARBA00022777"/>
    </source>
</evidence>
<feature type="modified residue" description="4-aspartylphosphate" evidence="8">
    <location>
        <position position="992"/>
    </location>
</feature>
<dbReference type="Pfam" id="PF08448">
    <property type="entry name" value="PAS_4"/>
    <property type="match status" value="2"/>
</dbReference>
<dbReference type="EC" id="2.7.13.3" evidence="3"/>